<dbReference type="CDD" id="cd00075">
    <property type="entry name" value="HATPase"/>
    <property type="match status" value="1"/>
</dbReference>
<comment type="catalytic activity">
    <reaction evidence="1">
        <text>ATP + protein L-histidine = ADP + protein N-phospho-L-histidine.</text>
        <dbReference type="EC" id="2.7.13.3"/>
    </reaction>
</comment>
<name>A0A6B0SDB6_9EURY</name>
<evidence type="ECO:0000256" key="1">
    <source>
        <dbReference type="ARBA" id="ARBA00000085"/>
    </source>
</evidence>
<dbReference type="PROSITE" id="PS50112">
    <property type="entry name" value="PAS"/>
    <property type="match status" value="1"/>
</dbReference>
<dbReference type="SUPFAM" id="SSF47384">
    <property type="entry name" value="Homodimeric domain of signal transducing histidine kinase"/>
    <property type="match status" value="1"/>
</dbReference>
<dbReference type="SMART" id="SM00388">
    <property type="entry name" value="HisKA"/>
    <property type="match status" value="1"/>
</dbReference>
<dbReference type="InterPro" id="IPR003018">
    <property type="entry name" value="GAF"/>
</dbReference>
<dbReference type="Gene3D" id="3.30.450.20">
    <property type="entry name" value="PAS domain"/>
    <property type="match status" value="2"/>
</dbReference>
<keyword evidence="3 6" id="KW-0597">Phosphoprotein</keyword>
<dbReference type="InterPro" id="IPR052162">
    <property type="entry name" value="Sensor_kinase/Photoreceptor"/>
</dbReference>
<dbReference type="Gene3D" id="3.40.50.2300">
    <property type="match status" value="1"/>
</dbReference>
<proteinExistence type="predicted"/>
<dbReference type="PROSITE" id="PS50109">
    <property type="entry name" value="HIS_KIN"/>
    <property type="match status" value="1"/>
</dbReference>
<dbReference type="InterPro" id="IPR001610">
    <property type="entry name" value="PAC"/>
</dbReference>
<dbReference type="EMBL" id="WUUU01000013">
    <property type="protein sequence ID" value="MXR19714.1"/>
    <property type="molecule type" value="Genomic_DNA"/>
</dbReference>
<dbReference type="SMART" id="SM00086">
    <property type="entry name" value="PAC"/>
    <property type="match status" value="2"/>
</dbReference>
<dbReference type="InterPro" id="IPR013655">
    <property type="entry name" value="PAS_fold_3"/>
</dbReference>
<dbReference type="OrthoDB" id="8127at2157"/>
<dbReference type="Pfam" id="PF00072">
    <property type="entry name" value="Response_reg"/>
    <property type="match status" value="1"/>
</dbReference>
<dbReference type="InterPro" id="IPR000700">
    <property type="entry name" value="PAS-assoc_C"/>
</dbReference>
<dbReference type="InterPro" id="IPR036890">
    <property type="entry name" value="HATPase_C_sf"/>
</dbReference>
<dbReference type="InterPro" id="IPR000014">
    <property type="entry name" value="PAS"/>
</dbReference>
<dbReference type="PANTHER" id="PTHR43304:SF1">
    <property type="entry name" value="PAC DOMAIN-CONTAINING PROTEIN"/>
    <property type="match status" value="1"/>
</dbReference>
<evidence type="ECO:0000256" key="3">
    <source>
        <dbReference type="ARBA" id="ARBA00022553"/>
    </source>
</evidence>
<dbReference type="Proteomes" id="UP000471521">
    <property type="component" value="Unassembled WGS sequence"/>
</dbReference>
<evidence type="ECO:0000313" key="11">
    <source>
        <dbReference type="EMBL" id="MXR19714.1"/>
    </source>
</evidence>
<dbReference type="InterPro" id="IPR003594">
    <property type="entry name" value="HATPase_dom"/>
</dbReference>
<dbReference type="SMART" id="SM00091">
    <property type="entry name" value="PAS"/>
    <property type="match status" value="2"/>
</dbReference>
<dbReference type="Pfam" id="PF13185">
    <property type="entry name" value="GAF_2"/>
    <property type="match status" value="1"/>
</dbReference>
<dbReference type="SUPFAM" id="SSF52172">
    <property type="entry name" value="CheY-like"/>
    <property type="match status" value="1"/>
</dbReference>
<dbReference type="PROSITE" id="PS50113">
    <property type="entry name" value="PAC"/>
    <property type="match status" value="2"/>
</dbReference>
<organism evidence="11 12">
    <name type="scientific">Halobacterium bonnevillei</name>
    <dbReference type="NCBI Taxonomy" id="2692200"/>
    <lineage>
        <taxon>Archaea</taxon>
        <taxon>Methanobacteriati</taxon>
        <taxon>Methanobacteriota</taxon>
        <taxon>Stenosarchaea group</taxon>
        <taxon>Halobacteria</taxon>
        <taxon>Halobacteriales</taxon>
        <taxon>Halobacteriaceae</taxon>
        <taxon>Halobacterium</taxon>
    </lineage>
</organism>
<dbReference type="SUPFAM" id="SSF55781">
    <property type="entry name" value="GAF domain-like"/>
    <property type="match status" value="1"/>
</dbReference>
<dbReference type="CDD" id="cd00130">
    <property type="entry name" value="PAS"/>
    <property type="match status" value="1"/>
</dbReference>
<evidence type="ECO:0000259" key="10">
    <source>
        <dbReference type="PROSITE" id="PS50113"/>
    </source>
</evidence>
<dbReference type="Pfam" id="PF00512">
    <property type="entry name" value="HisKA"/>
    <property type="match status" value="1"/>
</dbReference>
<feature type="domain" description="PAC" evidence="10">
    <location>
        <begin position="211"/>
        <end position="262"/>
    </location>
</feature>
<dbReference type="PROSITE" id="PS50110">
    <property type="entry name" value="RESPONSE_REGULATORY"/>
    <property type="match status" value="1"/>
</dbReference>
<reference evidence="11 12" key="1">
    <citation type="submission" date="2019-12" db="EMBL/GenBank/DDBJ databases">
        <title>Isolation and characterization of three novel carbon monoxide-oxidizing members of Halobacteria from salione crusts and soils.</title>
        <authorList>
            <person name="Myers M.R."/>
            <person name="King G.M."/>
        </authorList>
    </citation>
    <scope>NUCLEOTIDE SEQUENCE [LARGE SCALE GENOMIC DNA]</scope>
    <source>
        <strain evidence="11 12">PCN9</strain>
    </source>
</reference>
<dbReference type="CDD" id="cd00156">
    <property type="entry name" value="REC"/>
    <property type="match status" value="1"/>
</dbReference>
<gene>
    <name evidence="11" type="ORF">GRX66_03500</name>
</gene>
<feature type="domain" description="Response regulatory" evidence="8">
    <location>
        <begin position="6"/>
        <end position="122"/>
    </location>
</feature>
<dbReference type="Gene3D" id="1.10.287.130">
    <property type="match status" value="1"/>
</dbReference>
<dbReference type="Gene3D" id="3.30.565.10">
    <property type="entry name" value="Histidine kinase-like ATPase, C-terminal domain"/>
    <property type="match status" value="1"/>
</dbReference>
<dbReference type="CDD" id="cd00082">
    <property type="entry name" value="HisKA"/>
    <property type="match status" value="1"/>
</dbReference>
<sequence length="753" mass="83265">MTGHIRVLHVDDEPGFVDLTAELLQRADARIEVVSETNATDALDRLETSAVDAVVSDYDMPGANGLELLDAVRDTHPDLPFILYTGKGSEEVASDAVSAGVTDYMQKERGTDQYAVLANRIANSVAQSRSQRAADRTKQRLEELTENSADCLWMFDDQWTDLLFISGYEDVYRRPVRALRENPEDFLNAVYDDDREFVEDQMARLQTGESVDVEYRIERGDDDLGWVWVKAEPVFEGDEVVRVVGFTRDVTERKRRERELQDERSFIDQALDSLDDVFYVVDPDGGLRRWNARLADVTGYTDDELATCHVTEFFPDGEQQHIEDAIADALERGRAVVESNLVTADGHHRPYEFRARRFTDADGDVSGIVTIGREVTERSAREQAVEALHGATRDLIAANSHQEVADVLTNAAVELLDLPQTGVHRYDDDVDALVPVSWADAVCDVIGDPPALGRDSLALQVFEDGETRVFEDLQQRNDIHNQETPVRSELIAPIGEYGVAIVGSLEPSGFDDLDRQLVELLCENAAATLDRVRREELLRERERELTEKNDQLEEFASVVSHDLRNPLNVAAGRIELAAEDTDSDHLEAATAAVDRSQTLVEDLLALARDDQPATSATDVDLADLATTAWETVETADATLSVDVDCAVRATESRLKQLFENLYRNSVEHGGGGVAVQVGRLDDGFYVADDGPGIPDGVRDRVFDPGFSTTQDGTGFGLDIVAQVADEHDWTVTATTADSGGARFEFGNVDAVDE</sequence>
<dbReference type="SMART" id="SM00387">
    <property type="entry name" value="HATPase_c"/>
    <property type="match status" value="1"/>
</dbReference>
<dbReference type="InterPro" id="IPR005467">
    <property type="entry name" value="His_kinase_dom"/>
</dbReference>
<keyword evidence="12" id="KW-1185">Reference proteome</keyword>
<dbReference type="SUPFAM" id="SSF55785">
    <property type="entry name" value="PYP-like sensor domain (PAS domain)"/>
    <property type="match status" value="2"/>
</dbReference>
<evidence type="ECO:0000259" key="9">
    <source>
        <dbReference type="PROSITE" id="PS50112"/>
    </source>
</evidence>
<dbReference type="InterPro" id="IPR029016">
    <property type="entry name" value="GAF-like_dom_sf"/>
</dbReference>
<evidence type="ECO:0000259" key="8">
    <source>
        <dbReference type="PROSITE" id="PS50110"/>
    </source>
</evidence>
<dbReference type="InterPro" id="IPR013656">
    <property type="entry name" value="PAS_4"/>
</dbReference>
<dbReference type="InterPro" id="IPR003661">
    <property type="entry name" value="HisK_dim/P_dom"/>
</dbReference>
<evidence type="ECO:0000256" key="5">
    <source>
        <dbReference type="ARBA" id="ARBA00022777"/>
    </source>
</evidence>
<evidence type="ECO:0000256" key="6">
    <source>
        <dbReference type="PROSITE-ProRule" id="PRU00169"/>
    </source>
</evidence>
<protein>
    <recommendedName>
        <fullName evidence="2">histidine kinase</fullName>
        <ecNumber evidence="2">2.7.13.3</ecNumber>
    </recommendedName>
</protein>
<keyword evidence="5" id="KW-0418">Kinase</keyword>
<evidence type="ECO:0000259" key="7">
    <source>
        <dbReference type="PROSITE" id="PS50109"/>
    </source>
</evidence>
<evidence type="ECO:0000256" key="2">
    <source>
        <dbReference type="ARBA" id="ARBA00012438"/>
    </source>
</evidence>
<dbReference type="InterPro" id="IPR011006">
    <property type="entry name" value="CheY-like_superfamily"/>
</dbReference>
<feature type="domain" description="PAC" evidence="10">
    <location>
        <begin position="335"/>
        <end position="387"/>
    </location>
</feature>
<dbReference type="InterPro" id="IPR001789">
    <property type="entry name" value="Sig_transdc_resp-reg_receiver"/>
</dbReference>
<dbReference type="EC" id="2.7.13.3" evidence="2"/>
<dbReference type="SUPFAM" id="SSF55874">
    <property type="entry name" value="ATPase domain of HSP90 chaperone/DNA topoisomerase II/histidine kinase"/>
    <property type="match status" value="1"/>
</dbReference>
<dbReference type="PANTHER" id="PTHR43304">
    <property type="entry name" value="PHYTOCHROME-LIKE PROTEIN CPH1"/>
    <property type="match status" value="1"/>
</dbReference>
<dbReference type="Pfam" id="PF08447">
    <property type="entry name" value="PAS_3"/>
    <property type="match status" value="1"/>
</dbReference>
<evidence type="ECO:0000256" key="4">
    <source>
        <dbReference type="ARBA" id="ARBA00022679"/>
    </source>
</evidence>
<dbReference type="Pfam" id="PF02518">
    <property type="entry name" value="HATPase_c"/>
    <property type="match status" value="1"/>
</dbReference>
<dbReference type="SMART" id="SM00448">
    <property type="entry name" value="REC"/>
    <property type="match status" value="1"/>
</dbReference>
<dbReference type="RefSeq" id="WP_159525289.1">
    <property type="nucleotide sequence ID" value="NZ_WUUU01000013.1"/>
</dbReference>
<dbReference type="InterPro" id="IPR035965">
    <property type="entry name" value="PAS-like_dom_sf"/>
</dbReference>
<comment type="caution">
    <text evidence="11">The sequence shown here is derived from an EMBL/GenBank/DDBJ whole genome shotgun (WGS) entry which is preliminary data.</text>
</comment>
<dbReference type="Pfam" id="PF08448">
    <property type="entry name" value="PAS_4"/>
    <property type="match status" value="1"/>
</dbReference>
<evidence type="ECO:0000313" key="12">
    <source>
        <dbReference type="Proteomes" id="UP000471521"/>
    </source>
</evidence>
<feature type="domain" description="Histidine kinase" evidence="7">
    <location>
        <begin position="558"/>
        <end position="745"/>
    </location>
</feature>
<dbReference type="SMART" id="SM00065">
    <property type="entry name" value="GAF"/>
    <property type="match status" value="1"/>
</dbReference>
<dbReference type="Gene3D" id="3.30.450.40">
    <property type="match status" value="1"/>
</dbReference>
<dbReference type="NCBIfam" id="TIGR00229">
    <property type="entry name" value="sensory_box"/>
    <property type="match status" value="2"/>
</dbReference>
<feature type="modified residue" description="4-aspartylphosphate" evidence="6">
    <location>
        <position position="57"/>
    </location>
</feature>
<feature type="domain" description="PAS" evidence="9">
    <location>
        <begin position="263"/>
        <end position="333"/>
    </location>
</feature>
<dbReference type="AlphaFoldDB" id="A0A6B0SDB6"/>
<keyword evidence="4" id="KW-0808">Transferase</keyword>
<accession>A0A6B0SDB6</accession>
<dbReference type="InterPro" id="IPR036097">
    <property type="entry name" value="HisK_dim/P_sf"/>
</dbReference>
<dbReference type="GO" id="GO:0000155">
    <property type="term" value="F:phosphorelay sensor kinase activity"/>
    <property type="evidence" value="ECO:0007669"/>
    <property type="project" value="InterPro"/>
</dbReference>